<dbReference type="InterPro" id="IPR050237">
    <property type="entry name" value="ATP-dep_AMP-bd_enzyme"/>
</dbReference>
<evidence type="ECO:0000259" key="3">
    <source>
        <dbReference type="Pfam" id="PF13193"/>
    </source>
</evidence>
<protein>
    <submittedName>
        <fullName evidence="4">Acyl-CoA synthetase</fullName>
    </submittedName>
</protein>
<dbReference type="STRING" id="1404245.CGLY_06675"/>
<dbReference type="EMBL" id="CP006842">
    <property type="protein sequence ID" value="AHW63780.1"/>
    <property type="molecule type" value="Genomic_DNA"/>
</dbReference>
<dbReference type="NCBIfam" id="NF004837">
    <property type="entry name" value="PRK06187.1"/>
    <property type="match status" value="1"/>
</dbReference>
<evidence type="ECO:0000259" key="2">
    <source>
        <dbReference type="Pfam" id="PF00501"/>
    </source>
</evidence>
<dbReference type="Pfam" id="PF00501">
    <property type="entry name" value="AMP-binding"/>
    <property type="match status" value="1"/>
</dbReference>
<dbReference type="NCBIfam" id="NF004143">
    <property type="entry name" value="PRK05620.1"/>
    <property type="match status" value="1"/>
</dbReference>
<dbReference type="Gene3D" id="3.30.300.30">
    <property type="match status" value="1"/>
</dbReference>
<dbReference type="InterPro" id="IPR000873">
    <property type="entry name" value="AMP-dep_synth/lig_dom"/>
</dbReference>
<feature type="domain" description="AMP-binding enzyme C-terminal" evidence="3">
    <location>
        <begin position="542"/>
        <end position="619"/>
    </location>
</feature>
<dbReference type="InterPro" id="IPR025110">
    <property type="entry name" value="AMP-bd_C"/>
</dbReference>
<proteinExistence type="predicted"/>
<evidence type="ECO:0000313" key="5">
    <source>
        <dbReference type="Proteomes" id="UP000023703"/>
    </source>
</evidence>
<gene>
    <name evidence="4" type="primary">fadD3</name>
    <name evidence="4" type="ORF">CGLY_06675</name>
</gene>
<dbReference type="AlphaFoldDB" id="X5E8Q1"/>
<sequence length="655" mass="70687">MVGSQRRCYHPVARVSLIQTGVPVLRRSCNPAPTPSPILDDMDGTQRTEPGHTTGPAPSTAPLTSSTMREFPLTMASVLEYGRVVHGSTTVRTYYGETPEDTTFSEIGGRSAALAHALADIAGVNPGDRVATFMPNITEHLESLFAVTSMGAVIQPLNSNLVADQLVHIINHAGDRVIIGSPRLSRRLAPVMPDCPEIHTVIVTGTGGAEARDDLHTLLTEAGRGDITVLSYEEILDGYATTYTWPDVSETAPAALLYSTGSTGAPKGVVYSHRAMWLHAMNLRTPDSFGIRNGHSFLCTVPVFHVLSWGVPIAAFMAGTPLVFPGGVAGPAHLAHVIADSMPRMAHGAPSVWMQLVVHYQHTPPEKMSLQEIISGGAPVPPALIDAWEERYGVDMIHSWGMTETGPVGTVARTPVGVGGAARRRYRDSQGRFPIGMEFRVVSDDGTPQQPNDRSSGEIQVRGNWVTTDYHHSPAAAKGGAAHVFRGTDVDDSDDAAERFTDDGWLRTGDIGTITRDGFLTVHDRQTDTIRSGGEWIYSAILENIVMESDMVAEAAVIGVPDERWGQRPLAVVVTIAGVDRDRTTAEELAAAVAAKVPRWMAPEYWTFVDRIDKTSVGKFDKKDLRAHLASGEFDVIKLRSPGEPKPQDDPEDAQ</sequence>
<dbReference type="PANTHER" id="PTHR43767:SF11">
    <property type="entry name" value="MEDIUM-CHAIN-FATTY-ACID--COA LIGASE"/>
    <property type="match status" value="1"/>
</dbReference>
<dbReference type="Pfam" id="PF13193">
    <property type="entry name" value="AMP-binding_C"/>
    <property type="match status" value="1"/>
</dbReference>
<name>X5E8Q1_9CORY</name>
<reference evidence="4 5" key="1">
    <citation type="journal article" date="2015" name="Int. J. Syst. Evol. Microbiol.">
        <title>Revisiting Corynebacterium glyciniphilum (ex Kubota et al., 1972) sp. nov., nom. rev., isolated from putrefied banana.</title>
        <authorList>
            <person name="Al-Dilaimi A."/>
            <person name="Bednarz H."/>
            <person name="Lomker A."/>
            <person name="Niehaus K."/>
            <person name="Kalinowski J."/>
            <person name="Ruckert C."/>
        </authorList>
    </citation>
    <scope>NUCLEOTIDE SEQUENCE [LARGE SCALE GENOMIC DNA]</scope>
    <source>
        <strain evidence="4">AJ 3170</strain>
    </source>
</reference>
<dbReference type="eggNOG" id="COG0318">
    <property type="taxonomic scope" value="Bacteria"/>
</dbReference>
<keyword evidence="5" id="KW-1185">Reference proteome</keyword>
<dbReference type="PROSITE" id="PS00455">
    <property type="entry name" value="AMP_BINDING"/>
    <property type="match status" value="1"/>
</dbReference>
<dbReference type="Gene3D" id="3.40.50.12780">
    <property type="entry name" value="N-terminal domain of ligase-like"/>
    <property type="match status" value="1"/>
</dbReference>
<dbReference type="InterPro" id="IPR020845">
    <property type="entry name" value="AMP-binding_CS"/>
</dbReference>
<dbReference type="InterPro" id="IPR042099">
    <property type="entry name" value="ANL_N_sf"/>
</dbReference>
<dbReference type="InterPro" id="IPR045851">
    <property type="entry name" value="AMP-bd_C_sf"/>
</dbReference>
<dbReference type="PANTHER" id="PTHR43767">
    <property type="entry name" value="LONG-CHAIN-FATTY-ACID--COA LIGASE"/>
    <property type="match status" value="1"/>
</dbReference>
<accession>X5E8Q1</accession>
<organism evidence="4 5">
    <name type="scientific">Corynebacterium glyciniphilum AJ 3170</name>
    <dbReference type="NCBI Taxonomy" id="1404245"/>
    <lineage>
        <taxon>Bacteria</taxon>
        <taxon>Bacillati</taxon>
        <taxon>Actinomycetota</taxon>
        <taxon>Actinomycetes</taxon>
        <taxon>Mycobacteriales</taxon>
        <taxon>Corynebacteriaceae</taxon>
        <taxon>Corynebacterium</taxon>
    </lineage>
</organism>
<dbReference type="Proteomes" id="UP000023703">
    <property type="component" value="Chromosome"/>
</dbReference>
<feature type="domain" description="AMP-dependent synthetase/ligase" evidence="2">
    <location>
        <begin position="97"/>
        <end position="470"/>
    </location>
</feature>
<dbReference type="GO" id="GO:0016877">
    <property type="term" value="F:ligase activity, forming carbon-sulfur bonds"/>
    <property type="evidence" value="ECO:0007669"/>
    <property type="project" value="UniProtKB-ARBA"/>
</dbReference>
<evidence type="ECO:0000313" key="4">
    <source>
        <dbReference type="EMBL" id="AHW63780.1"/>
    </source>
</evidence>
<dbReference type="SUPFAM" id="SSF56801">
    <property type="entry name" value="Acetyl-CoA synthetase-like"/>
    <property type="match status" value="1"/>
</dbReference>
<dbReference type="HOGENOM" id="CLU_000022_59_5_11"/>
<dbReference type="KEGG" id="cgy:CGLY_06675"/>
<feature type="region of interest" description="Disordered" evidence="1">
    <location>
        <begin position="28"/>
        <end position="65"/>
    </location>
</feature>
<evidence type="ECO:0000256" key="1">
    <source>
        <dbReference type="SAM" id="MobiDB-lite"/>
    </source>
</evidence>